<evidence type="ECO:0000313" key="1">
    <source>
        <dbReference type="EMBL" id="MCI62149.1"/>
    </source>
</evidence>
<organism evidence="1 2">
    <name type="scientific">Trifolium medium</name>
    <dbReference type="NCBI Taxonomy" id="97028"/>
    <lineage>
        <taxon>Eukaryota</taxon>
        <taxon>Viridiplantae</taxon>
        <taxon>Streptophyta</taxon>
        <taxon>Embryophyta</taxon>
        <taxon>Tracheophyta</taxon>
        <taxon>Spermatophyta</taxon>
        <taxon>Magnoliopsida</taxon>
        <taxon>eudicotyledons</taxon>
        <taxon>Gunneridae</taxon>
        <taxon>Pentapetalae</taxon>
        <taxon>rosids</taxon>
        <taxon>fabids</taxon>
        <taxon>Fabales</taxon>
        <taxon>Fabaceae</taxon>
        <taxon>Papilionoideae</taxon>
        <taxon>50 kb inversion clade</taxon>
        <taxon>NPAAA clade</taxon>
        <taxon>Hologalegina</taxon>
        <taxon>IRL clade</taxon>
        <taxon>Trifolieae</taxon>
        <taxon>Trifolium</taxon>
    </lineage>
</organism>
<keyword evidence="2" id="KW-1185">Reference proteome</keyword>
<proteinExistence type="predicted"/>
<reference evidence="1 2" key="1">
    <citation type="journal article" date="2018" name="Front. Plant Sci.">
        <title>Red Clover (Trifolium pratense) and Zigzag Clover (T. medium) - A Picture of Genomic Similarities and Differences.</title>
        <authorList>
            <person name="Dluhosova J."/>
            <person name="Istvanek J."/>
            <person name="Nedelnik J."/>
            <person name="Repkova J."/>
        </authorList>
    </citation>
    <scope>NUCLEOTIDE SEQUENCE [LARGE SCALE GENOMIC DNA]</scope>
    <source>
        <strain evidence="2">cv. 10/8</strain>
        <tissue evidence="1">Leaf</tissue>
    </source>
</reference>
<sequence>CFLGDSCCSNVDFTITASEEAEQLKNFETEFVLSAVSQKLKNQSGVQAFSSPIKVERKHDGNVQFS</sequence>
<dbReference type="AlphaFoldDB" id="A0A392TLV1"/>
<dbReference type="Proteomes" id="UP000265520">
    <property type="component" value="Unassembled WGS sequence"/>
</dbReference>
<protein>
    <submittedName>
        <fullName evidence="1">Uncharacterized protein</fullName>
    </submittedName>
</protein>
<accession>A0A392TLV1</accession>
<name>A0A392TLV1_9FABA</name>
<comment type="caution">
    <text evidence="1">The sequence shown here is derived from an EMBL/GenBank/DDBJ whole genome shotgun (WGS) entry which is preliminary data.</text>
</comment>
<feature type="non-terminal residue" evidence="1">
    <location>
        <position position="1"/>
    </location>
</feature>
<evidence type="ECO:0000313" key="2">
    <source>
        <dbReference type="Proteomes" id="UP000265520"/>
    </source>
</evidence>
<dbReference type="EMBL" id="LXQA010613867">
    <property type="protein sequence ID" value="MCI62149.1"/>
    <property type="molecule type" value="Genomic_DNA"/>
</dbReference>